<reference evidence="4" key="1">
    <citation type="submission" date="2020-05" db="EMBL/GenBank/DDBJ databases">
        <authorList>
            <person name="Chiriac C."/>
            <person name="Salcher M."/>
            <person name="Ghai R."/>
            <person name="Kavagutti S V."/>
        </authorList>
    </citation>
    <scope>NUCLEOTIDE SEQUENCE</scope>
</reference>
<dbReference type="PROSITE" id="PS01095">
    <property type="entry name" value="GH18_1"/>
    <property type="match status" value="1"/>
</dbReference>
<organism evidence="4">
    <name type="scientific">freshwater metagenome</name>
    <dbReference type="NCBI Taxonomy" id="449393"/>
    <lineage>
        <taxon>unclassified sequences</taxon>
        <taxon>metagenomes</taxon>
        <taxon>ecological metagenomes</taxon>
    </lineage>
</organism>
<dbReference type="AlphaFoldDB" id="A0A6J7DX85"/>
<dbReference type="InterPro" id="IPR001579">
    <property type="entry name" value="Glyco_hydro_18_chit_AS"/>
</dbReference>
<keyword evidence="1" id="KW-0378">Hydrolase</keyword>
<dbReference type="InterPro" id="IPR011583">
    <property type="entry name" value="Chitinase_II/V-like_cat"/>
</dbReference>
<accession>A0A6J7DX85</accession>
<dbReference type="GO" id="GO:0005975">
    <property type="term" value="P:carbohydrate metabolic process"/>
    <property type="evidence" value="ECO:0007669"/>
    <property type="project" value="InterPro"/>
</dbReference>
<dbReference type="InterPro" id="IPR017853">
    <property type="entry name" value="GH"/>
</dbReference>
<dbReference type="Pfam" id="PF00704">
    <property type="entry name" value="Glyco_hydro_18"/>
    <property type="match status" value="1"/>
</dbReference>
<name>A0A6J7DX85_9ZZZZ</name>
<feature type="domain" description="GH18" evidence="3">
    <location>
        <begin position="44"/>
        <end position="402"/>
    </location>
</feature>
<evidence type="ECO:0000313" key="4">
    <source>
        <dbReference type="EMBL" id="CAB4872939.1"/>
    </source>
</evidence>
<dbReference type="PROSITE" id="PS51910">
    <property type="entry name" value="GH18_2"/>
    <property type="match status" value="1"/>
</dbReference>
<evidence type="ECO:0000256" key="1">
    <source>
        <dbReference type="ARBA" id="ARBA00022801"/>
    </source>
</evidence>
<gene>
    <name evidence="4" type="ORF">UFOPK3461_00435</name>
</gene>
<dbReference type="SMART" id="SM00636">
    <property type="entry name" value="Glyco_18"/>
    <property type="match status" value="1"/>
</dbReference>
<dbReference type="Gene3D" id="3.10.50.10">
    <property type="match status" value="1"/>
</dbReference>
<dbReference type="GO" id="GO:0008061">
    <property type="term" value="F:chitin binding"/>
    <property type="evidence" value="ECO:0007669"/>
    <property type="project" value="InterPro"/>
</dbReference>
<dbReference type="SUPFAM" id="SSF51445">
    <property type="entry name" value="(Trans)glycosidases"/>
    <property type="match status" value="1"/>
</dbReference>
<dbReference type="Gene3D" id="3.20.20.80">
    <property type="entry name" value="Glycosidases"/>
    <property type="match status" value="1"/>
</dbReference>
<keyword evidence="2" id="KW-0326">Glycosidase</keyword>
<dbReference type="InterPro" id="IPR001223">
    <property type="entry name" value="Glyco_hydro18_cat"/>
</dbReference>
<evidence type="ECO:0000256" key="2">
    <source>
        <dbReference type="ARBA" id="ARBA00023295"/>
    </source>
</evidence>
<sequence>MKAFLAALKISNRFNRSLISIISAISFLVSSAILAPTSSAAEPRKILTTWLPYYNMKTYLPAALNSSSMIKEVMPFWYTLNYNATTKTPTIKDLYTPSNPSVPMATPLAALRGAGYKIIPTITDGTTKLVLAKALASPEVRTKIVNQITNLVLVNNFDGIDLDFENFAFVDGRSSWVTTEPLWVAFISELSTSLHSRNKLLSIDTPYQLTGTPTDPGYYVYAWAKISTYIDRLRIMTYDYSVSKPGPIGPLTWVEKTVQYATSVIPASKVWIGLAGYGKDWVTKVDGVCPTEFVNVVKVGAKAATFLMNEAPTLAGSYGTVPTFNPQYDEMTFTYTKTYTGNTASGLSTACTASRTAWYQSAQSYASRANLVAKYKLGGVATWILGMEDPLALQAIANVASTIAPAKVLSSMTVDKKLIDYGNPVTISGILTLEDKLPLSGVPVRLEGKSGAETTWRPLAQGITAADGTYSVSVLLGKATTIRLATDLTWERMDSLSNEENISVTRLISVTAPLVGKVGAPISITGVVSPRAGGVQVVLKQFVAGVWKNIGAPVTTQADGTFGFNLDKPADTSNRGVQAYQIEISGDSNFVVVSSEPFSIILR</sequence>
<protein>
    <submittedName>
        <fullName evidence="4">Unannotated protein</fullName>
    </submittedName>
</protein>
<dbReference type="PANTHER" id="PTHR46066:SF2">
    <property type="entry name" value="CHITINASE DOMAIN-CONTAINING PROTEIN 1"/>
    <property type="match status" value="1"/>
</dbReference>
<dbReference type="EMBL" id="CAFBLW010000023">
    <property type="protein sequence ID" value="CAB4872939.1"/>
    <property type="molecule type" value="Genomic_DNA"/>
</dbReference>
<evidence type="ECO:0000259" key="3">
    <source>
        <dbReference type="PROSITE" id="PS51910"/>
    </source>
</evidence>
<dbReference type="InterPro" id="IPR029070">
    <property type="entry name" value="Chitinase_insertion_sf"/>
</dbReference>
<proteinExistence type="predicted"/>
<dbReference type="GO" id="GO:0004553">
    <property type="term" value="F:hydrolase activity, hydrolyzing O-glycosyl compounds"/>
    <property type="evidence" value="ECO:0007669"/>
    <property type="project" value="InterPro"/>
</dbReference>
<dbReference type="PANTHER" id="PTHR46066">
    <property type="entry name" value="CHITINASE DOMAIN-CONTAINING PROTEIN 1 FAMILY MEMBER"/>
    <property type="match status" value="1"/>
</dbReference>